<keyword evidence="7" id="KW-0472">Membrane</keyword>
<keyword evidence="11" id="KW-1185">Reference proteome</keyword>
<dbReference type="PANTHER" id="PTHR48182:SF2">
    <property type="entry name" value="PROTEIN SERAC1"/>
    <property type="match status" value="1"/>
</dbReference>
<dbReference type="GO" id="GO:0005783">
    <property type="term" value="C:endoplasmic reticulum"/>
    <property type="evidence" value="ECO:0007669"/>
    <property type="project" value="UniProtKB-SubCell"/>
</dbReference>
<evidence type="ECO:0000256" key="3">
    <source>
        <dbReference type="ARBA" id="ARBA00004370"/>
    </source>
</evidence>
<dbReference type="GO" id="GO:0016020">
    <property type="term" value="C:membrane"/>
    <property type="evidence" value="ECO:0007669"/>
    <property type="project" value="UniProtKB-SubCell"/>
</dbReference>
<feature type="compositionally biased region" description="Low complexity" evidence="8">
    <location>
        <begin position="293"/>
        <end position="316"/>
    </location>
</feature>
<dbReference type="Pfam" id="PF05057">
    <property type="entry name" value="DUF676"/>
    <property type="match status" value="1"/>
</dbReference>
<accession>A0A4S2MN55</accession>
<dbReference type="InParanoid" id="A0A4S2MN55"/>
<name>A0A4S2MN55_9PEZI</name>
<gene>
    <name evidence="10" type="ORF">EX30DRAFT_134938</name>
</gene>
<keyword evidence="5" id="KW-0256">Endoplasmic reticulum</keyword>
<comment type="similarity">
    <text evidence="4">Belongs to the putative lipase ROG1 family.</text>
</comment>
<evidence type="ECO:0000256" key="7">
    <source>
        <dbReference type="ARBA" id="ARBA00023136"/>
    </source>
</evidence>
<dbReference type="PANTHER" id="PTHR48182">
    <property type="entry name" value="PROTEIN SERAC1"/>
    <property type="match status" value="1"/>
</dbReference>
<dbReference type="EMBL" id="ML220140">
    <property type="protein sequence ID" value="TGZ78530.1"/>
    <property type="molecule type" value="Genomic_DNA"/>
</dbReference>
<dbReference type="AlphaFoldDB" id="A0A4S2MN55"/>
<dbReference type="SUPFAM" id="SSF53474">
    <property type="entry name" value="alpha/beta-Hydrolases"/>
    <property type="match status" value="1"/>
</dbReference>
<dbReference type="Proteomes" id="UP000298138">
    <property type="component" value="Unassembled WGS sequence"/>
</dbReference>
<evidence type="ECO:0000313" key="11">
    <source>
        <dbReference type="Proteomes" id="UP000298138"/>
    </source>
</evidence>
<comment type="subcellular location">
    <subcellularLocation>
        <location evidence="2">Endoplasmic reticulum</location>
    </subcellularLocation>
    <subcellularLocation>
        <location evidence="3">Membrane</location>
    </subcellularLocation>
    <subcellularLocation>
        <location evidence="1">Mitochondrion</location>
    </subcellularLocation>
</comment>
<dbReference type="OrthoDB" id="1658288at2759"/>
<evidence type="ECO:0000256" key="2">
    <source>
        <dbReference type="ARBA" id="ARBA00004240"/>
    </source>
</evidence>
<dbReference type="InterPro" id="IPR052374">
    <property type="entry name" value="SERAC1"/>
</dbReference>
<keyword evidence="6" id="KW-0496">Mitochondrion</keyword>
<feature type="domain" description="DUF676" evidence="9">
    <location>
        <begin position="130"/>
        <end position="199"/>
    </location>
</feature>
<dbReference type="GO" id="GO:0005739">
    <property type="term" value="C:mitochondrion"/>
    <property type="evidence" value="ECO:0007669"/>
    <property type="project" value="UniProtKB-SubCell"/>
</dbReference>
<dbReference type="Gene3D" id="3.40.50.1820">
    <property type="entry name" value="alpha/beta hydrolase"/>
    <property type="match status" value="1"/>
</dbReference>
<feature type="region of interest" description="Disordered" evidence="8">
    <location>
        <begin position="1"/>
        <end position="38"/>
    </location>
</feature>
<evidence type="ECO:0000259" key="9">
    <source>
        <dbReference type="Pfam" id="PF05057"/>
    </source>
</evidence>
<feature type="region of interest" description="Disordered" evidence="8">
    <location>
        <begin position="293"/>
        <end position="324"/>
    </location>
</feature>
<proteinExistence type="inferred from homology"/>
<evidence type="ECO:0000256" key="4">
    <source>
        <dbReference type="ARBA" id="ARBA00007920"/>
    </source>
</evidence>
<evidence type="ECO:0000256" key="6">
    <source>
        <dbReference type="ARBA" id="ARBA00023128"/>
    </source>
</evidence>
<evidence type="ECO:0000313" key="10">
    <source>
        <dbReference type="EMBL" id="TGZ78530.1"/>
    </source>
</evidence>
<evidence type="ECO:0000256" key="1">
    <source>
        <dbReference type="ARBA" id="ARBA00004173"/>
    </source>
</evidence>
<organism evidence="10 11">
    <name type="scientific">Ascodesmis nigricans</name>
    <dbReference type="NCBI Taxonomy" id="341454"/>
    <lineage>
        <taxon>Eukaryota</taxon>
        <taxon>Fungi</taxon>
        <taxon>Dikarya</taxon>
        <taxon>Ascomycota</taxon>
        <taxon>Pezizomycotina</taxon>
        <taxon>Pezizomycetes</taxon>
        <taxon>Pezizales</taxon>
        <taxon>Ascodesmidaceae</taxon>
        <taxon>Ascodesmis</taxon>
    </lineage>
</organism>
<reference evidence="10 11" key="1">
    <citation type="submission" date="2019-04" db="EMBL/GenBank/DDBJ databases">
        <title>Comparative genomics and transcriptomics to analyze fruiting body development in filamentous ascomycetes.</title>
        <authorList>
            <consortium name="DOE Joint Genome Institute"/>
            <person name="Lutkenhaus R."/>
            <person name="Traeger S."/>
            <person name="Breuer J."/>
            <person name="Kuo A."/>
            <person name="Lipzen A."/>
            <person name="Pangilinan J."/>
            <person name="Dilworth D."/>
            <person name="Sandor L."/>
            <person name="Poggeler S."/>
            <person name="Barry K."/>
            <person name="Grigoriev I.V."/>
            <person name="Nowrousian M."/>
        </authorList>
    </citation>
    <scope>NUCLEOTIDE SEQUENCE [LARGE SCALE GENOMIC DNA]</scope>
    <source>
        <strain evidence="10 11">CBS 389.68</strain>
    </source>
</reference>
<evidence type="ECO:0000256" key="5">
    <source>
        <dbReference type="ARBA" id="ARBA00022824"/>
    </source>
</evidence>
<dbReference type="InterPro" id="IPR007751">
    <property type="entry name" value="DUF676_lipase-like"/>
</dbReference>
<protein>
    <recommendedName>
        <fullName evidence="9">DUF676 domain-containing protein</fullName>
    </recommendedName>
</protein>
<dbReference type="InterPro" id="IPR029058">
    <property type="entry name" value="AB_hydrolase_fold"/>
</dbReference>
<sequence>MPLIPSEDCLPGRPHPRPPTTTTAAQNSQPSPPPPPLSFIRPEARMWGFSAENEDDGRPGFQFQGNVDVFLVPDLEPARDGIVLSGIRQQWTHTDQDNEKETFWPGEMLYNMFPNARRTGFEYSLSTERLDVRLAAMGLLKEIAGMRKTSEETVRPIVFIGHGLGGVVVKQALNIAASDRIYLPIALKTHSVIFFATPHSYEPCLVPGYRERFRSLEVMPSDQLNAQDWDRIAMKMLQDSEFNLWRCQPVGGQSFPEVVKEICEDFRHLAPRYNVLSFYAEDEPEIGTVTHVPIPQPPTTTTAAAATTTSAIPAGPDDTSLAGR</sequence>
<evidence type="ECO:0000256" key="8">
    <source>
        <dbReference type="SAM" id="MobiDB-lite"/>
    </source>
</evidence>